<dbReference type="OrthoDB" id="1453775at2"/>
<evidence type="ECO:0000256" key="1">
    <source>
        <dbReference type="SAM" id="SignalP"/>
    </source>
</evidence>
<feature type="signal peptide" evidence="1">
    <location>
        <begin position="1"/>
        <end position="20"/>
    </location>
</feature>
<dbReference type="RefSeq" id="WP_105982831.1">
    <property type="nucleotide sequence ID" value="NZ_MQUC01000003.1"/>
</dbReference>
<dbReference type="Pfam" id="PF07691">
    <property type="entry name" value="PA14"/>
    <property type="match status" value="1"/>
</dbReference>
<feature type="domain" description="PA14" evidence="2">
    <location>
        <begin position="598"/>
        <end position="744"/>
    </location>
</feature>
<dbReference type="Proteomes" id="UP000239532">
    <property type="component" value="Unassembled WGS sequence"/>
</dbReference>
<dbReference type="InterPro" id="IPR037524">
    <property type="entry name" value="PA14/GLEYA"/>
</dbReference>
<name>A0A2S9WUB0_9FLAO</name>
<dbReference type="AlphaFoldDB" id="A0A2S9WUB0"/>
<dbReference type="SUPFAM" id="SSF56988">
    <property type="entry name" value="Anthrax protective antigen"/>
    <property type="match status" value="1"/>
</dbReference>
<sequence length="749" mass="79735">MKARLLYSLLIALTSLPIMAQVGINSVDPKATMDIEAIETNSSTAEGLIAPRLTGDQIRDKDAQYGTDQTGTLIYASAAVTSSPSAKTINIDAPGYYFFDGSIWLKVAAGVDDTNLATTNLTQDAETRTYDLNSQDLNFTNGSFGINKPNPNGQLDVEGTRNEDAFRFTQTNNLTGEKDVFTVEDQDIGGGGQDHSSVLKVLKSGSINPGDDGFSLIELASTSSDPGANKYWISGRTVDEGAPFWGVDITDNDFWSIGGIQLGALPSSNGTYTGGYFRVNANGDTGIGTVNPNARLQIDEDSADLDHIIFQINTSSGRPLNILQPDVTDINTPFTFQTNNAFNFRTDNTDALTILNTSQLALPSYVGNFQNETPTRILGLDAAGNVISSSPVSGADGTDDAWVNDPGNSRIILGSQSDGTTARTANTEFVSLDNGNIGVGIDMPTSKMHIVGGSNSPSIGLAESVNLQARLTNPNGGSVVQLLETGDRTIRIGINPTYSLYGGAGAFSMNAYSTRTGEQDSDFISYDFQTERLILLPNTGGGANEVGIGVNEPTAKLHIVPNNGLAALRVEGVTTGSSSDDLMTIDANGVVHKASRSLGQPGMQFYTYAISGGSPDVNNLRTNVVPIRSGSYSGVLNSNTAYTVMAPATRDRFAIKMVGTYEVKNSGNFTFTEVNDDGARIYIDDTLVLNFWTDGANDTNSATVNLAKGKHKIEFWHYENAGGENFRFNWGSNPDGNSGEIRANQFTVE</sequence>
<evidence type="ECO:0000313" key="4">
    <source>
        <dbReference type="Proteomes" id="UP000239532"/>
    </source>
</evidence>
<comment type="caution">
    <text evidence="3">The sequence shown here is derived from an EMBL/GenBank/DDBJ whole genome shotgun (WGS) entry which is preliminary data.</text>
</comment>
<feature type="chain" id="PRO_5015727431" description="PA14 domain-containing protein" evidence="1">
    <location>
        <begin position="21"/>
        <end position="749"/>
    </location>
</feature>
<dbReference type="Gene3D" id="3.90.182.10">
    <property type="entry name" value="Toxin - Anthrax Protective Antigen,domain 1"/>
    <property type="match status" value="1"/>
</dbReference>
<evidence type="ECO:0000313" key="3">
    <source>
        <dbReference type="EMBL" id="PRP67055.1"/>
    </source>
</evidence>
<reference evidence="3 4" key="1">
    <citation type="submission" date="2016-11" db="EMBL/GenBank/DDBJ databases">
        <title>Trade-off between light-utilization and light-protection in marine flavobacteria.</title>
        <authorList>
            <person name="Kumagai Y."/>
        </authorList>
    </citation>
    <scope>NUCLEOTIDE SEQUENCE [LARGE SCALE GENOMIC DNA]</scope>
    <source>
        <strain evidence="3 4">JCM 17109</strain>
    </source>
</reference>
<organism evidence="3 4">
    <name type="scientific">Nonlabens agnitus</name>
    <dbReference type="NCBI Taxonomy" id="870484"/>
    <lineage>
        <taxon>Bacteria</taxon>
        <taxon>Pseudomonadati</taxon>
        <taxon>Bacteroidota</taxon>
        <taxon>Flavobacteriia</taxon>
        <taxon>Flavobacteriales</taxon>
        <taxon>Flavobacteriaceae</taxon>
        <taxon>Nonlabens</taxon>
    </lineage>
</organism>
<dbReference type="PROSITE" id="PS51820">
    <property type="entry name" value="PA14"/>
    <property type="match status" value="1"/>
</dbReference>
<keyword evidence="1" id="KW-0732">Signal</keyword>
<gene>
    <name evidence="3" type="ORF">BST86_08045</name>
</gene>
<dbReference type="SMART" id="SM00758">
    <property type="entry name" value="PA14"/>
    <property type="match status" value="1"/>
</dbReference>
<accession>A0A2S9WUB0</accession>
<dbReference type="InterPro" id="IPR011658">
    <property type="entry name" value="PA14_dom"/>
</dbReference>
<keyword evidence="4" id="KW-1185">Reference proteome</keyword>
<protein>
    <recommendedName>
        <fullName evidence="2">PA14 domain-containing protein</fullName>
    </recommendedName>
</protein>
<dbReference type="EMBL" id="MQUC01000003">
    <property type="protein sequence ID" value="PRP67055.1"/>
    <property type="molecule type" value="Genomic_DNA"/>
</dbReference>
<evidence type="ECO:0000259" key="2">
    <source>
        <dbReference type="PROSITE" id="PS51820"/>
    </source>
</evidence>
<proteinExistence type="predicted"/>